<sequence length="279" mass="32280">MAQLRKQLNTYMENQKSSTRIFARSLRKKQPVILQFYYQNTRGLRTKLSKFLTASACSQSDVLCITESWLQTSIADGEVVDRSYNIFRKNRDPMIGGFKRGGGVFIAVKRSIQSELVIINNNTLEQVFIKIKDSLSYIRDKLPDASLLIIGDYNLPSSISRTECTKIIYENLSMLGCQQFNNVLSNHHKTLDLCFSNAGIVLFKTPAIIEEDKLHPAIDITLEFNTHLRPEVSSSYVFKKADYDSLNNFFIRTNWTDLSKIDYIDDKLNWFYQKALRRR</sequence>
<dbReference type="SUPFAM" id="SSF56219">
    <property type="entry name" value="DNase I-like"/>
    <property type="match status" value="1"/>
</dbReference>
<dbReference type="Gene3D" id="3.60.10.10">
    <property type="entry name" value="Endonuclease/exonuclease/phosphatase"/>
    <property type="match status" value="1"/>
</dbReference>
<dbReference type="InterPro" id="IPR036691">
    <property type="entry name" value="Endo/exonu/phosph_ase_sf"/>
</dbReference>
<dbReference type="InterPro" id="IPR005135">
    <property type="entry name" value="Endo/exonuclease/phosphatase"/>
</dbReference>
<organism evidence="2 3">
    <name type="scientific">Bactrocera dorsalis</name>
    <name type="common">Oriental fruit fly</name>
    <name type="synonym">Dacus dorsalis</name>
    <dbReference type="NCBI Taxonomy" id="27457"/>
    <lineage>
        <taxon>Eukaryota</taxon>
        <taxon>Metazoa</taxon>
        <taxon>Ecdysozoa</taxon>
        <taxon>Arthropoda</taxon>
        <taxon>Hexapoda</taxon>
        <taxon>Insecta</taxon>
        <taxon>Pterygota</taxon>
        <taxon>Neoptera</taxon>
        <taxon>Endopterygota</taxon>
        <taxon>Diptera</taxon>
        <taxon>Brachycera</taxon>
        <taxon>Muscomorpha</taxon>
        <taxon>Tephritoidea</taxon>
        <taxon>Tephritidae</taxon>
        <taxon>Bactrocera</taxon>
        <taxon>Bactrocera</taxon>
    </lineage>
</organism>
<gene>
    <name evidence="3" type="primary">LOC125777270</name>
</gene>
<name>A0ABM3JEE2_BACDO</name>
<accession>A0ABM3JEE2</accession>
<dbReference type="Proteomes" id="UP001652620">
    <property type="component" value="Chromosome 3"/>
</dbReference>
<dbReference type="RefSeq" id="XP_049307597.1">
    <property type="nucleotide sequence ID" value="XM_049451640.1"/>
</dbReference>
<dbReference type="Pfam" id="PF03372">
    <property type="entry name" value="Exo_endo_phos"/>
    <property type="match status" value="1"/>
</dbReference>
<protein>
    <submittedName>
        <fullName evidence="3">Uncharacterized protein LOC125777270</fullName>
    </submittedName>
</protein>
<evidence type="ECO:0000259" key="1">
    <source>
        <dbReference type="Pfam" id="PF03372"/>
    </source>
</evidence>
<evidence type="ECO:0000313" key="3">
    <source>
        <dbReference type="RefSeq" id="XP_049307597.1"/>
    </source>
</evidence>
<reference evidence="3" key="1">
    <citation type="submission" date="2025-08" db="UniProtKB">
        <authorList>
            <consortium name="RefSeq"/>
        </authorList>
    </citation>
    <scope>IDENTIFICATION</scope>
    <source>
        <tissue evidence="3">Adult</tissue>
    </source>
</reference>
<dbReference type="GeneID" id="125777270"/>
<keyword evidence="2" id="KW-1185">Reference proteome</keyword>
<proteinExistence type="predicted"/>
<feature type="domain" description="Endonuclease/exonuclease/phosphatase" evidence="1">
    <location>
        <begin position="40"/>
        <end position="158"/>
    </location>
</feature>
<evidence type="ECO:0000313" key="2">
    <source>
        <dbReference type="Proteomes" id="UP001652620"/>
    </source>
</evidence>